<protein>
    <recommendedName>
        <fullName evidence="9">G-protein coupled receptors family 1 profile domain-containing protein</fullName>
    </recommendedName>
</protein>
<evidence type="ECO:0000256" key="5">
    <source>
        <dbReference type="ARBA" id="ARBA00023224"/>
    </source>
</evidence>
<evidence type="ECO:0000313" key="7">
    <source>
        <dbReference type="EnsemblMetazoa" id="MESCA009884-PA"/>
    </source>
</evidence>
<keyword evidence="3" id="KW-0297">G-protein coupled receptor</keyword>
<accession>T1H133</accession>
<evidence type="ECO:0000313" key="8">
    <source>
        <dbReference type="Proteomes" id="UP000015102"/>
    </source>
</evidence>
<evidence type="ECO:0008006" key="9">
    <source>
        <dbReference type="Google" id="ProtNLM"/>
    </source>
</evidence>
<keyword evidence="6" id="KW-0472">Membrane</keyword>
<dbReference type="GO" id="GO:0005886">
    <property type="term" value="C:plasma membrane"/>
    <property type="evidence" value="ECO:0007669"/>
    <property type="project" value="UniProtKB-SubCell"/>
</dbReference>
<dbReference type="EnsemblMetazoa" id="MESCA009884-RA">
    <property type="protein sequence ID" value="MESCA009884-PA"/>
    <property type="gene ID" value="MESCA009884"/>
</dbReference>
<evidence type="ECO:0000256" key="4">
    <source>
        <dbReference type="ARBA" id="ARBA00023170"/>
    </source>
</evidence>
<keyword evidence="2" id="KW-1003">Cell membrane</keyword>
<keyword evidence="6" id="KW-1133">Transmembrane helix</keyword>
<proteinExistence type="predicted"/>
<dbReference type="EMBL" id="CAQQ02137206">
    <property type="status" value="NOT_ANNOTATED_CDS"/>
    <property type="molecule type" value="Genomic_DNA"/>
</dbReference>
<dbReference type="GO" id="GO:0004995">
    <property type="term" value="F:tachykinin receptor activity"/>
    <property type="evidence" value="ECO:0007669"/>
    <property type="project" value="InterPro"/>
</dbReference>
<name>T1H133_MEGSC</name>
<dbReference type="Proteomes" id="UP000015102">
    <property type="component" value="Unassembled WGS sequence"/>
</dbReference>
<dbReference type="PANTHER" id="PTHR46925:SF2">
    <property type="entry name" value="G-PROTEIN COUPLED RECEPTOR TKR-1-RELATED"/>
    <property type="match status" value="1"/>
</dbReference>
<keyword evidence="8" id="KW-1185">Reference proteome</keyword>
<dbReference type="Gene3D" id="1.20.1070.10">
    <property type="entry name" value="Rhodopsin 7-helix transmembrane proteins"/>
    <property type="match status" value="1"/>
</dbReference>
<keyword evidence="6" id="KW-0812">Transmembrane</keyword>
<dbReference type="HOGENOM" id="CLU_140585_0_0_1"/>
<dbReference type="SUPFAM" id="SSF81321">
    <property type="entry name" value="Family A G protein-coupled receptor-like"/>
    <property type="match status" value="1"/>
</dbReference>
<dbReference type="EMBL" id="CAQQ02137207">
    <property type="status" value="NOT_ANNOTATED_CDS"/>
    <property type="molecule type" value="Genomic_DNA"/>
</dbReference>
<comment type="subcellular location">
    <subcellularLocation>
        <location evidence="1">Cell membrane</location>
        <topology evidence="1">Multi-pass membrane protein</topology>
    </subcellularLocation>
</comment>
<sequence length="106" mass="13077">MYNENFSTWEPLPYFFFAFHWLAMSHSCYNPLIYCYMNAMYRRGFIRILLKIPFIQCIFPKKWKRCNYINDIRLNRVNTCTTFRELKVAKRVTSRLRSNKIHKNPH</sequence>
<reference evidence="7" key="2">
    <citation type="submission" date="2015-06" db="UniProtKB">
        <authorList>
            <consortium name="EnsemblMetazoa"/>
        </authorList>
    </citation>
    <scope>IDENTIFICATION</scope>
</reference>
<keyword evidence="5" id="KW-0807">Transducer</keyword>
<reference evidence="8" key="1">
    <citation type="submission" date="2013-02" db="EMBL/GenBank/DDBJ databases">
        <authorList>
            <person name="Hughes D."/>
        </authorList>
    </citation>
    <scope>NUCLEOTIDE SEQUENCE</scope>
    <source>
        <strain>Durham</strain>
        <strain evidence="8">NC isolate 2 -- Noor lab</strain>
    </source>
</reference>
<dbReference type="STRING" id="36166.T1H133"/>
<evidence type="ECO:0000256" key="1">
    <source>
        <dbReference type="ARBA" id="ARBA00004651"/>
    </source>
</evidence>
<evidence type="ECO:0000256" key="2">
    <source>
        <dbReference type="ARBA" id="ARBA00022475"/>
    </source>
</evidence>
<dbReference type="InterPro" id="IPR001681">
    <property type="entry name" value="Neurokn_rcpt"/>
</dbReference>
<dbReference type="PANTHER" id="PTHR46925">
    <property type="entry name" value="G-PROTEIN COUPLED RECEPTOR TKR-1-RELATED"/>
    <property type="match status" value="1"/>
</dbReference>
<keyword evidence="4" id="KW-0675">Receptor</keyword>
<organism evidence="7 8">
    <name type="scientific">Megaselia scalaris</name>
    <name type="common">Humpbacked fly</name>
    <name type="synonym">Phora scalaris</name>
    <dbReference type="NCBI Taxonomy" id="36166"/>
    <lineage>
        <taxon>Eukaryota</taxon>
        <taxon>Metazoa</taxon>
        <taxon>Ecdysozoa</taxon>
        <taxon>Arthropoda</taxon>
        <taxon>Hexapoda</taxon>
        <taxon>Insecta</taxon>
        <taxon>Pterygota</taxon>
        <taxon>Neoptera</taxon>
        <taxon>Endopterygota</taxon>
        <taxon>Diptera</taxon>
        <taxon>Brachycera</taxon>
        <taxon>Muscomorpha</taxon>
        <taxon>Platypezoidea</taxon>
        <taxon>Phoridae</taxon>
        <taxon>Megaseliini</taxon>
        <taxon>Megaselia</taxon>
    </lineage>
</organism>
<dbReference type="AlphaFoldDB" id="T1H133"/>
<evidence type="ECO:0000256" key="6">
    <source>
        <dbReference type="SAM" id="Phobius"/>
    </source>
</evidence>
<evidence type="ECO:0000256" key="3">
    <source>
        <dbReference type="ARBA" id="ARBA00023040"/>
    </source>
</evidence>
<feature type="transmembrane region" description="Helical" evidence="6">
    <location>
        <begin position="12"/>
        <end position="37"/>
    </location>
</feature>